<dbReference type="InterPro" id="IPR000214">
    <property type="entry name" value="Znf_DNA_glyclase/AP_lyase"/>
</dbReference>
<evidence type="ECO:0000259" key="18">
    <source>
        <dbReference type="PROSITE" id="PS51068"/>
    </source>
</evidence>
<dbReference type="PROSITE" id="PS51068">
    <property type="entry name" value="FPG_CAT"/>
    <property type="match status" value="1"/>
</dbReference>
<evidence type="ECO:0000256" key="3">
    <source>
        <dbReference type="ARBA" id="ARBA00009409"/>
    </source>
</evidence>
<dbReference type="InterPro" id="IPR015886">
    <property type="entry name" value="H2TH_FPG"/>
</dbReference>
<keyword evidence="14" id="KW-0326">Glycosidase</keyword>
<dbReference type="PROSITE" id="PS51066">
    <property type="entry name" value="ZF_FPG_2"/>
    <property type="match status" value="1"/>
</dbReference>
<evidence type="ECO:0000256" key="8">
    <source>
        <dbReference type="ARBA" id="ARBA00022801"/>
    </source>
</evidence>
<comment type="subunit">
    <text evidence="4">Monomer.</text>
</comment>
<comment type="caution">
    <text evidence="19">The sequence shown here is derived from an EMBL/GenBank/DDBJ whole genome shotgun (WGS) entry which is preliminary data.</text>
</comment>
<comment type="catalytic activity">
    <reaction evidence="15">
        <text>2'-deoxyribonucleotide-(2'-deoxyribose 5'-phosphate)-2'-deoxyribonucleotide-DNA = a 3'-end 2'-deoxyribonucleotide-(2,3-dehydro-2,3-deoxyribose 5'-phosphate)-DNA + a 5'-end 5'-phospho-2'-deoxyribonucleoside-DNA + H(+)</text>
        <dbReference type="Rhea" id="RHEA:66592"/>
        <dbReference type="Rhea" id="RHEA-COMP:13180"/>
        <dbReference type="Rhea" id="RHEA-COMP:16897"/>
        <dbReference type="Rhea" id="RHEA-COMP:17067"/>
        <dbReference type="ChEBI" id="CHEBI:15378"/>
        <dbReference type="ChEBI" id="CHEBI:136412"/>
        <dbReference type="ChEBI" id="CHEBI:157695"/>
        <dbReference type="ChEBI" id="CHEBI:167181"/>
        <dbReference type="EC" id="4.2.99.18"/>
    </reaction>
</comment>
<keyword evidence="8" id="KW-0378">Hydrolase</keyword>
<keyword evidence="10" id="KW-0238">DNA-binding</keyword>
<evidence type="ECO:0000256" key="13">
    <source>
        <dbReference type="ARBA" id="ARBA00023268"/>
    </source>
</evidence>
<dbReference type="STRING" id="1802514.A2955_04365"/>
<evidence type="ECO:0000256" key="6">
    <source>
        <dbReference type="ARBA" id="ARBA00022763"/>
    </source>
</evidence>
<evidence type="ECO:0000256" key="5">
    <source>
        <dbReference type="ARBA" id="ARBA00022723"/>
    </source>
</evidence>
<keyword evidence="11" id="KW-0234">DNA repair</keyword>
<dbReference type="Gene3D" id="1.10.8.50">
    <property type="match status" value="1"/>
</dbReference>
<dbReference type="InterPro" id="IPR012319">
    <property type="entry name" value="FPG_cat"/>
</dbReference>
<evidence type="ECO:0000256" key="12">
    <source>
        <dbReference type="ARBA" id="ARBA00023239"/>
    </source>
</evidence>
<evidence type="ECO:0000259" key="17">
    <source>
        <dbReference type="PROSITE" id="PS51066"/>
    </source>
</evidence>
<dbReference type="GO" id="GO:0003684">
    <property type="term" value="F:damaged DNA binding"/>
    <property type="evidence" value="ECO:0007669"/>
    <property type="project" value="InterPro"/>
</dbReference>
<evidence type="ECO:0000256" key="1">
    <source>
        <dbReference type="ARBA" id="ARBA00001668"/>
    </source>
</evidence>
<dbReference type="Proteomes" id="UP000177501">
    <property type="component" value="Unassembled WGS sequence"/>
</dbReference>
<comment type="similarity">
    <text evidence="3">Belongs to the FPG family.</text>
</comment>
<organism evidence="19 20">
    <name type="scientific">Candidatus Woesebacteria bacterium RIFCSPLOWO2_01_FULL_37_19</name>
    <dbReference type="NCBI Taxonomy" id="1802514"/>
    <lineage>
        <taxon>Bacteria</taxon>
        <taxon>Candidatus Woeseibacteriota</taxon>
    </lineage>
</organism>
<evidence type="ECO:0000313" key="19">
    <source>
        <dbReference type="EMBL" id="OGM57286.1"/>
    </source>
</evidence>
<dbReference type="InterPro" id="IPR020629">
    <property type="entry name" value="FPG_Glyclase"/>
</dbReference>
<dbReference type="SUPFAM" id="SSF57716">
    <property type="entry name" value="Glucocorticoid receptor-like (DNA-binding domain)"/>
    <property type="match status" value="1"/>
</dbReference>
<dbReference type="Pfam" id="PF06831">
    <property type="entry name" value="H2TH"/>
    <property type="match status" value="1"/>
</dbReference>
<dbReference type="GO" id="GO:0008270">
    <property type="term" value="F:zinc ion binding"/>
    <property type="evidence" value="ECO:0007669"/>
    <property type="project" value="UniProtKB-KW"/>
</dbReference>
<dbReference type="SUPFAM" id="SSF46946">
    <property type="entry name" value="S13-like H2TH domain"/>
    <property type="match status" value="1"/>
</dbReference>
<dbReference type="SUPFAM" id="SSF81624">
    <property type="entry name" value="N-terminal domain of MutM-like DNA repair proteins"/>
    <property type="match status" value="1"/>
</dbReference>
<dbReference type="InterPro" id="IPR035937">
    <property type="entry name" value="FPG_N"/>
</dbReference>
<evidence type="ECO:0000256" key="2">
    <source>
        <dbReference type="ARBA" id="ARBA00001947"/>
    </source>
</evidence>
<dbReference type="Gene3D" id="3.20.190.10">
    <property type="entry name" value="MutM-like, N-terminal"/>
    <property type="match status" value="1"/>
</dbReference>
<keyword evidence="7 16" id="KW-0863">Zinc-finger</keyword>
<dbReference type="CDD" id="cd08966">
    <property type="entry name" value="EcFpg-like_N"/>
    <property type="match status" value="1"/>
</dbReference>
<keyword evidence="9" id="KW-0862">Zinc</keyword>
<feature type="domain" description="FPG-type" evidence="17">
    <location>
        <begin position="247"/>
        <end position="282"/>
    </location>
</feature>
<dbReference type="GO" id="GO:0006284">
    <property type="term" value="P:base-excision repair"/>
    <property type="evidence" value="ECO:0007669"/>
    <property type="project" value="InterPro"/>
</dbReference>
<keyword evidence="5" id="KW-0479">Metal-binding</keyword>
<gene>
    <name evidence="19" type="ORF">A2955_04365</name>
</gene>
<dbReference type="PANTHER" id="PTHR22993">
    <property type="entry name" value="FORMAMIDOPYRIMIDINE-DNA GLYCOSYLASE"/>
    <property type="match status" value="1"/>
</dbReference>
<dbReference type="FunFam" id="1.10.8.50:FF:000003">
    <property type="entry name" value="Formamidopyrimidine-DNA glycosylase"/>
    <property type="match status" value="1"/>
</dbReference>
<evidence type="ECO:0000313" key="20">
    <source>
        <dbReference type="Proteomes" id="UP000177501"/>
    </source>
</evidence>
<evidence type="ECO:0000256" key="14">
    <source>
        <dbReference type="ARBA" id="ARBA00023295"/>
    </source>
</evidence>
<dbReference type="EMBL" id="MGHA01000064">
    <property type="protein sequence ID" value="OGM57286.1"/>
    <property type="molecule type" value="Genomic_DNA"/>
</dbReference>
<keyword evidence="13" id="KW-0511">Multifunctional enzyme</keyword>
<evidence type="ECO:0000256" key="15">
    <source>
        <dbReference type="ARBA" id="ARBA00044632"/>
    </source>
</evidence>
<dbReference type="SMART" id="SM01232">
    <property type="entry name" value="H2TH"/>
    <property type="match status" value="1"/>
</dbReference>
<comment type="cofactor">
    <cofactor evidence="2">
        <name>Zn(2+)</name>
        <dbReference type="ChEBI" id="CHEBI:29105"/>
    </cofactor>
</comment>
<evidence type="ECO:0000256" key="11">
    <source>
        <dbReference type="ARBA" id="ARBA00023204"/>
    </source>
</evidence>
<dbReference type="InterPro" id="IPR010979">
    <property type="entry name" value="Ribosomal_uS13-like_H2TH"/>
</dbReference>
<evidence type="ECO:0000256" key="16">
    <source>
        <dbReference type="PROSITE-ProRule" id="PRU00391"/>
    </source>
</evidence>
<keyword evidence="6" id="KW-0227">DNA damage</keyword>
<evidence type="ECO:0000256" key="10">
    <source>
        <dbReference type="ARBA" id="ARBA00023125"/>
    </source>
</evidence>
<name>A0A1F8AZY3_9BACT</name>
<reference evidence="19 20" key="1">
    <citation type="journal article" date="2016" name="Nat. Commun.">
        <title>Thousands of microbial genomes shed light on interconnected biogeochemical processes in an aquifer system.</title>
        <authorList>
            <person name="Anantharaman K."/>
            <person name="Brown C.T."/>
            <person name="Hug L.A."/>
            <person name="Sharon I."/>
            <person name="Castelle C.J."/>
            <person name="Probst A.J."/>
            <person name="Thomas B.C."/>
            <person name="Singh A."/>
            <person name="Wilkins M.J."/>
            <person name="Karaoz U."/>
            <person name="Brodie E.L."/>
            <person name="Williams K.H."/>
            <person name="Hubbard S.S."/>
            <person name="Banfield J.F."/>
        </authorList>
    </citation>
    <scope>NUCLEOTIDE SEQUENCE [LARGE SCALE GENOMIC DNA]</scope>
</reference>
<dbReference type="GO" id="GO:0140078">
    <property type="term" value="F:class I DNA-(apurinic or apyrimidinic site) endonuclease activity"/>
    <property type="evidence" value="ECO:0007669"/>
    <property type="project" value="UniProtKB-EC"/>
</dbReference>
<dbReference type="PANTHER" id="PTHR22993:SF9">
    <property type="entry name" value="FORMAMIDOPYRIMIDINE-DNA GLYCOSYLASE"/>
    <property type="match status" value="1"/>
</dbReference>
<comment type="catalytic activity">
    <reaction evidence="1">
        <text>Hydrolysis of DNA containing ring-opened 7-methylguanine residues, releasing 2,6-diamino-4-hydroxy-5-(N-methyl)formamidopyrimidine.</text>
        <dbReference type="EC" id="3.2.2.23"/>
    </reaction>
</comment>
<dbReference type="AlphaFoldDB" id="A0A1F8AZY3"/>
<dbReference type="Pfam" id="PF01149">
    <property type="entry name" value="Fapy_DNA_glyco"/>
    <property type="match status" value="1"/>
</dbReference>
<feature type="domain" description="Formamidopyrimidine-DNA glycosylase catalytic" evidence="18">
    <location>
        <begin position="2"/>
        <end position="123"/>
    </location>
</feature>
<evidence type="ECO:0000256" key="7">
    <source>
        <dbReference type="ARBA" id="ARBA00022771"/>
    </source>
</evidence>
<keyword evidence="12" id="KW-0456">Lyase</keyword>
<dbReference type="NCBIfam" id="TIGR00577">
    <property type="entry name" value="fpg"/>
    <property type="match status" value="1"/>
</dbReference>
<evidence type="ECO:0000256" key="4">
    <source>
        <dbReference type="ARBA" id="ARBA00011245"/>
    </source>
</evidence>
<accession>A0A1F8AZY3</accession>
<evidence type="ECO:0000256" key="9">
    <source>
        <dbReference type="ARBA" id="ARBA00022833"/>
    </source>
</evidence>
<dbReference type="NCBIfam" id="NF002211">
    <property type="entry name" value="PRK01103.1"/>
    <property type="match status" value="1"/>
</dbReference>
<dbReference type="GO" id="GO:0034039">
    <property type="term" value="F:8-oxo-7,8-dihydroguanine DNA N-glycosylase activity"/>
    <property type="evidence" value="ECO:0007669"/>
    <property type="project" value="TreeGrafter"/>
</dbReference>
<dbReference type="SMART" id="SM00898">
    <property type="entry name" value="Fapy_DNA_glyco"/>
    <property type="match status" value="1"/>
</dbReference>
<proteinExistence type="inferred from homology"/>
<sequence>MPELPEVETVRKQLEKFLKGHKIEEVQVNVPKIFSGNSKDLIGAKVEEIRRFAKVLSIDLSNGYSIVIHIKLTGQLIYRGPNLEQVPNLSKKVVGGVPGRHTHVIFKLDKNAWLYYNDVRRFGWIKVIKTNEVEKTGFVGKLGPEPFGKLTPNLFKEILSKSKRPIKILLMDQEKMGGVGNIYANDALWLSKINPKKKSSELRDEEVKRLFEAVEKVLKSGLKYGGASELAFVTPDGKEGEYQKHTLVYGREGELCTRCKKGKFEKFFLSGRGTYFCPACQR</sequence>
<protein>
    <submittedName>
        <fullName evidence="19">DNA-formamidopyrimidine glycosylase</fullName>
    </submittedName>
</protein>